<evidence type="ECO:0000256" key="1">
    <source>
        <dbReference type="SAM" id="Phobius"/>
    </source>
</evidence>
<feature type="transmembrane region" description="Helical" evidence="1">
    <location>
        <begin position="31"/>
        <end position="50"/>
    </location>
</feature>
<protein>
    <submittedName>
        <fullName evidence="2">Uncharacterized protein</fullName>
    </submittedName>
</protein>
<accession>F0X6G0</accession>
<name>F0X6G0_CRYPV</name>
<sequence>MAYIVCTSVHDIMYKTLLNYPLYELDNFPNFLAFDLLGFLYVLLLIYYVYEFFHHMNHIILQYQLDTIILLVNPDIHHTKEQQIVLVMKNHIQIVLNILVLLESYHI</sequence>
<reference evidence="2" key="1">
    <citation type="submission" date="2011-02" db="EMBL/GenBank/DDBJ databases">
        <title>Construction and analysis of full-length cDNA library of Cryptosporidium parvum.</title>
        <authorList>
            <person name="Yamagishi J."/>
            <person name="Wakaguri H."/>
            <person name="Sugano S."/>
            <person name="Kawano S."/>
            <person name="Fujisaki K."/>
            <person name="Sugimoto C."/>
            <person name="Watanabe J."/>
            <person name="Suzuki Y."/>
            <person name="Kimata I."/>
            <person name="Xuan X."/>
        </authorList>
    </citation>
    <scope>NUCLEOTIDE SEQUENCE</scope>
    <source>
        <strain evidence="2">HNJ-1</strain>
    </source>
</reference>
<dbReference type="AlphaFoldDB" id="F0X6G0"/>
<dbReference type="EMBL" id="FX116078">
    <property type="protein sequence ID" value="BAJ78181.1"/>
    <property type="molecule type" value="mRNA"/>
</dbReference>
<proteinExistence type="evidence at transcript level"/>
<keyword evidence="1" id="KW-0472">Membrane</keyword>
<evidence type="ECO:0000313" key="2">
    <source>
        <dbReference type="EMBL" id="BAJ78181.1"/>
    </source>
</evidence>
<keyword evidence="1" id="KW-1133">Transmembrane helix</keyword>
<organism evidence="2">
    <name type="scientific">Cryptosporidium parvum</name>
    <dbReference type="NCBI Taxonomy" id="5807"/>
    <lineage>
        <taxon>Eukaryota</taxon>
        <taxon>Sar</taxon>
        <taxon>Alveolata</taxon>
        <taxon>Apicomplexa</taxon>
        <taxon>Conoidasida</taxon>
        <taxon>Coccidia</taxon>
        <taxon>Eucoccidiorida</taxon>
        <taxon>Eimeriorina</taxon>
        <taxon>Cryptosporidiidae</taxon>
        <taxon>Cryptosporidium</taxon>
    </lineage>
</organism>
<keyword evidence="1" id="KW-0812">Transmembrane</keyword>